<evidence type="ECO:0000256" key="1">
    <source>
        <dbReference type="ARBA" id="ARBA00010996"/>
    </source>
</evidence>
<dbReference type="InterPro" id="IPR003782">
    <property type="entry name" value="SCO1/SenC"/>
</dbReference>
<gene>
    <name evidence="3" type="ORF">C2E21_8236</name>
</gene>
<protein>
    <submittedName>
        <fullName evidence="3">SCO1-like protein mitochondrial</fullName>
    </submittedName>
</protein>
<evidence type="ECO:0000313" key="3">
    <source>
        <dbReference type="EMBL" id="PRW32488.1"/>
    </source>
</evidence>
<organism evidence="3 4">
    <name type="scientific">Chlorella sorokiniana</name>
    <name type="common">Freshwater green alga</name>
    <dbReference type="NCBI Taxonomy" id="3076"/>
    <lineage>
        <taxon>Eukaryota</taxon>
        <taxon>Viridiplantae</taxon>
        <taxon>Chlorophyta</taxon>
        <taxon>core chlorophytes</taxon>
        <taxon>Trebouxiophyceae</taxon>
        <taxon>Chlorellales</taxon>
        <taxon>Chlorellaceae</taxon>
        <taxon>Chlorella clade</taxon>
        <taxon>Chlorella</taxon>
    </lineage>
</organism>
<dbReference type="AlphaFoldDB" id="A0A2P6TEU0"/>
<dbReference type="Pfam" id="PF02630">
    <property type="entry name" value="SCO1-SenC"/>
    <property type="match status" value="1"/>
</dbReference>
<dbReference type="EMBL" id="LHPG02000019">
    <property type="protein sequence ID" value="PRW32488.1"/>
    <property type="molecule type" value="Genomic_DNA"/>
</dbReference>
<comment type="caution">
    <text evidence="3">The sequence shown here is derived from an EMBL/GenBank/DDBJ whole genome shotgun (WGS) entry which is preliminary data.</text>
</comment>
<keyword evidence="2" id="KW-0472">Membrane</keyword>
<dbReference type="InterPro" id="IPR036249">
    <property type="entry name" value="Thioredoxin-like_sf"/>
</dbReference>
<dbReference type="SUPFAM" id="SSF52833">
    <property type="entry name" value="Thioredoxin-like"/>
    <property type="match status" value="1"/>
</dbReference>
<dbReference type="PANTHER" id="PTHR12151">
    <property type="entry name" value="ELECTRON TRANSPORT PROTIN SCO1/SENC FAMILY MEMBER"/>
    <property type="match status" value="1"/>
</dbReference>
<evidence type="ECO:0000256" key="2">
    <source>
        <dbReference type="SAM" id="Phobius"/>
    </source>
</evidence>
<accession>A0A2P6TEU0</accession>
<dbReference type="OrthoDB" id="509985at2759"/>
<feature type="transmembrane region" description="Helical" evidence="2">
    <location>
        <begin position="12"/>
        <end position="31"/>
    </location>
</feature>
<keyword evidence="2" id="KW-1133">Transmembrane helix</keyword>
<dbReference type="Proteomes" id="UP000239899">
    <property type="component" value="Unassembled WGS sequence"/>
</dbReference>
<proteinExistence type="inferred from homology"/>
<reference evidence="3 4" key="1">
    <citation type="journal article" date="2018" name="Plant J.">
        <title>Genome sequences of Chlorella sorokiniana UTEX 1602 and Micractinium conductrix SAG 241.80: implications to maltose excretion by a green alga.</title>
        <authorList>
            <person name="Arriola M.B."/>
            <person name="Velmurugan N."/>
            <person name="Zhang Y."/>
            <person name="Plunkett M.H."/>
            <person name="Hondzo H."/>
            <person name="Barney B.M."/>
        </authorList>
    </citation>
    <scope>NUCLEOTIDE SEQUENCE [LARGE SCALE GENOMIC DNA]</scope>
    <source>
        <strain evidence="4">UTEX 1602</strain>
    </source>
</reference>
<dbReference type="PANTHER" id="PTHR12151:SF25">
    <property type="entry name" value="LINALOOL DEHYDRATASE_ISOMERASE DOMAIN-CONTAINING PROTEIN"/>
    <property type="match status" value="1"/>
</dbReference>
<sequence length="220" mass="23860">MMKVMGVEVPYSYVIGTALAVGLGAYTYEYFQVARELDKQLAQSIMHRPSIRSLSMTDQSGREFTAKQLSGRWALLDTGSLHNDCDVRGINAICRAAEAAQQRTGATITPVFLSTDPRRDKVEDLQRVAGACGHPGLVALTGDADGVMECAHLFKSQQKAQVLAAVTGDEKYKHGDDVMDASYVSSFVYLIAPNGEFAKLWPKDVSIALLSDAVARAVKE</sequence>
<evidence type="ECO:0000313" key="4">
    <source>
        <dbReference type="Proteomes" id="UP000239899"/>
    </source>
</evidence>
<keyword evidence="2" id="KW-0812">Transmembrane</keyword>
<name>A0A2P6TEU0_CHLSO</name>
<dbReference type="Gene3D" id="3.40.30.10">
    <property type="entry name" value="Glutaredoxin"/>
    <property type="match status" value="1"/>
</dbReference>
<dbReference type="STRING" id="3076.A0A2P6TEU0"/>
<comment type="similarity">
    <text evidence="1">Belongs to the SCO1/2 family.</text>
</comment>
<keyword evidence="4" id="KW-1185">Reference proteome</keyword>